<evidence type="ECO:0000313" key="3">
    <source>
        <dbReference type="EMBL" id="SIP72712.1"/>
    </source>
</evidence>
<dbReference type="Proteomes" id="UP000196435">
    <property type="component" value="Unassembled WGS sequence"/>
</dbReference>
<keyword evidence="5" id="KW-1185">Reference proteome</keyword>
<reference evidence="3" key="1">
    <citation type="submission" date="2016-12" db="EMBL/GenBank/DDBJ databases">
        <authorList>
            <person name="Song W.-J."/>
            <person name="Kurnit D.M."/>
        </authorList>
    </citation>
    <scope>NUCLEOTIDE SEQUENCE [LARGE SCALE GENOMIC DNA]</scope>
    <source>
        <strain evidence="3">HGB1681</strain>
    </source>
</reference>
<dbReference type="InterPro" id="IPR029044">
    <property type="entry name" value="Nucleotide-diphossugar_trans"/>
</dbReference>
<feature type="domain" description="Glycosyltransferase 2-like" evidence="1">
    <location>
        <begin position="9"/>
        <end position="165"/>
    </location>
</feature>
<organism evidence="3 4">
    <name type="scientific">Xenorhabdus innexi</name>
    <dbReference type="NCBI Taxonomy" id="290109"/>
    <lineage>
        <taxon>Bacteria</taxon>
        <taxon>Pseudomonadati</taxon>
        <taxon>Pseudomonadota</taxon>
        <taxon>Gammaproteobacteria</taxon>
        <taxon>Enterobacterales</taxon>
        <taxon>Morganellaceae</taxon>
        <taxon>Xenorhabdus</taxon>
    </lineage>
</organism>
<name>A0A1N6MV73_9GAMM</name>
<proteinExistence type="predicted"/>
<dbReference type="PANTHER" id="PTHR22916">
    <property type="entry name" value="GLYCOSYLTRANSFERASE"/>
    <property type="match status" value="1"/>
</dbReference>
<reference evidence="4" key="2">
    <citation type="submission" date="2016-12" db="EMBL/GenBank/DDBJ databases">
        <authorList>
            <person name="Gaudriault S."/>
        </authorList>
    </citation>
    <scope>NUCLEOTIDE SEQUENCE [LARGE SCALE GENOMIC DNA]</scope>
    <source>
        <strain evidence="4">HGB1681 (deposited as PTA-6826 in the American Type Culture Collection)</strain>
    </source>
</reference>
<dbReference type="Gene3D" id="3.90.550.10">
    <property type="entry name" value="Spore Coat Polysaccharide Biosynthesis Protein SpsA, Chain A"/>
    <property type="match status" value="1"/>
</dbReference>
<evidence type="ECO:0000313" key="2">
    <source>
        <dbReference type="EMBL" id="PHM30138.1"/>
    </source>
</evidence>
<dbReference type="EMBL" id="NIBU01000067">
    <property type="protein sequence ID" value="PHM30138.1"/>
    <property type="molecule type" value="Genomic_DNA"/>
</dbReference>
<dbReference type="OrthoDB" id="9801954at2"/>
<gene>
    <name evidence="3" type="primary">wenB</name>
    <name evidence="2" type="ORF">Xinn_03502</name>
    <name evidence="3" type="ORF">XIS1_1640008</name>
</gene>
<evidence type="ECO:0000313" key="4">
    <source>
        <dbReference type="Proteomes" id="UP000196435"/>
    </source>
</evidence>
<evidence type="ECO:0000313" key="5">
    <source>
        <dbReference type="Proteomes" id="UP000224871"/>
    </source>
</evidence>
<dbReference type="EMBL" id="FTLG01000073">
    <property type="protein sequence ID" value="SIP72712.1"/>
    <property type="molecule type" value="Genomic_DNA"/>
</dbReference>
<dbReference type="Pfam" id="PF00535">
    <property type="entry name" value="Glycos_transf_2"/>
    <property type="match status" value="1"/>
</dbReference>
<reference evidence="2 5" key="3">
    <citation type="journal article" date="2017" name="Nat. Microbiol.">
        <title>Natural product diversity associated with the nematode symbionts Photorhabdus and Xenorhabdus.</title>
        <authorList>
            <person name="Tobias N.J."/>
            <person name="Wolff H."/>
            <person name="Djahanschiri B."/>
            <person name="Grundmann F."/>
            <person name="Kronenwerth M."/>
            <person name="Shi Y.M."/>
            <person name="Simonyi S."/>
            <person name="Grun P."/>
            <person name="Shapiro-Ilan D."/>
            <person name="Pidot S.J."/>
            <person name="Stinear T.P."/>
            <person name="Ebersberger I."/>
            <person name="Bode H.B."/>
        </authorList>
    </citation>
    <scope>NUCLEOTIDE SEQUENCE [LARGE SCALE GENOMIC DNA]</scope>
    <source>
        <strain evidence="2 5">DSM 16336</strain>
    </source>
</reference>
<dbReference type="RefSeq" id="WP_086955994.1">
    <property type="nucleotide sequence ID" value="NZ_CAWNQC010000267.1"/>
</dbReference>
<sequence length="332" mass="38844">MSKDVPKISVIMSVFNGCHFLSEAVESILNQSFYDYEFIIVNDASTDNTDQVLFECQQRDHRIKIINNLQNIGLAASLNIAISASRGEFIARMDADDYSFPDRLKKQYEFMVKHADVIVCGTAMSIYEEPDNNKIPPLSHEEIISRIAFDCPFYHPTVMMRKSVFLKFGIKYPENYKRAQDYGLWVSLFLLIIDKDYRFTNLPDVLLKYRVHPDKVREKHYNEQMLYSAESQFKLMSCLGIKVNFNSLAEINLKNKLSGYEVIRLSKVLKIIAVKIMQLLNKEDRGYVHDILIAKKYKLYSRAKINGLFGILLKLYSRFFYFYNRRTIKSFL</sequence>
<accession>A0A1N6MV73</accession>
<protein>
    <submittedName>
        <fullName evidence="2">Glycosyltransferases involved in cell wall biogenesis</fullName>
    </submittedName>
    <submittedName>
        <fullName evidence="3">WenB</fullName>
    </submittedName>
</protein>
<dbReference type="InterPro" id="IPR001173">
    <property type="entry name" value="Glyco_trans_2-like"/>
</dbReference>
<dbReference type="Proteomes" id="UP000224871">
    <property type="component" value="Unassembled WGS sequence"/>
</dbReference>
<dbReference type="SUPFAM" id="SSF53448">
    <property type="entry name" value="Nucleotide-diphospho-sugar transferases"/>
    <property type="match status" value="1"/>
</dbReference>
<evidence type="ECO:0000259" key="1">
    <source>
        <dbReference type="Pfam" id="PF00535"/>
    </source>
</evidence>
<dbReference type="GO" id="GO:0016758">
    <property type="term" value="F:hexosyltransferase activity"/>
    <property type="evidence" value="ECO:0007669"/>
    <property type="project" value="UniProtKB-ARBA"/>
</dbReference>
<dbReference type="PANTHER" id="PTHR22916:SF3">
    <property type="entry name" value="UDP-GLCNAC:BETAGAL BETA-1,3-N-ACETYLGLUCOSAMINYLTRANSFERASE-LIKE PROTEIN 1"/>
    <property type="match status" value="1"/>
</dbReference>
<dbReference type="AlphaFoldDB" id="A0A1N6MV73"/>